<dbReference type="EMBL" id="FQZB01000026">
    <property type="protein sequence ID" value="SHK75068.1"/>
    <property type="molecule type" value="Genomic_DNA"/>
</dbReference>
<proteinExistence type="predicted"/>
<name>A0A1M6V0V5_9CLOT</name>
<organism evidence="1 2">
    <name type="scientific">Clostridium cavendishii DSM 21758</name>
    <dbReference type="NCBI Taxonomy" id="1121302"/>
    <lineage>
        <taxon>Bacteria</taxon>
        <taxon>Bacillati</taxon>
        <taxon>Bacillota</taxon>
        <taxon>Clostridia</taxon>
        <taxon>Eubacteriales</taxon>
        <taxon>Clostridiaceae</taxon>
        <taxon>Clostridium</taxon>
    </lineage>
</organism>
<evidence type="ECO:0000313" key="2">
    <source>
        <dbReference type="Proteomes" id="UP000184310"/>
    </source>
</evidence>
<dbReference type="STRING" id="1121302.SAMN02745163_04393"/>
<keyword evidence="2" id="KW-1185">Reference proteome</keyword>
<accession>A0A1M6V0V5</accession>
<protein>
    <submittedName>
        <fullName evidence="1">L-ascorbate metabolism protein UlaG, beta-lactamase superfamily</fullName>
    </submittedName>
</protein>
<dbReference type="SUPFAM" id="SSF56281">
    <property type="entry name" value="Metallo-hydrolase/oxidoreductase"/>
    <property type="match status" value="1"/>
</dbReference>
<dbReference type="OrthoDB" id="9789133at2"/>
<dbReference type="InterPro" id="IPR036866">
    <property type="entry name" value="RibonucZ/Hydroxyglut_hydro"/>
</dbReference>
<dbReference type="Pfam" id="PF13483">
    <property type="entry name" value="Lactamase_B_3"/>
    <property type="match status" value="1"/>
</dbReference>
<dbReference type="AlphaFoldDB" id="A0A1M6V0V5"/>
<gene>
    <name evidence="1" type="ORF">SAMN02745163_04393</name>
</gene>
<evidence type="ECO:0000313" key="1">
    <source>
        <dbReference type="EMBL" id="SHK75068.1"/>
    </source>
</evidence>
<dbReference type="RefSeq" id="WP_072993521.1">
    <property type="nucleotide sequence ID" value="NZ_FQZB01000026.1"/>
</dbReference>
<reference evidence="1 2" key="1">
    <citation type="submission" date="2016-11" db="EMBL/GenBank/DDBJ databases">
        <authorList>
            <person name="Jaros S."/>
            <person name="Januszkiewicz K."/>
            <person name="Wedrychowicz H."/>
        </authorList>
    </citation>
    <scope>NUCLEOTIDE SEQUENCE [LARGE SCALE GENOMIC DNA]</scope>
    <source>
        <strain evidence="1 2">DSM 21758</strain>
    </source>
</reference>
<dbReference type="PANTHER" id="PTHR42967:SF1">
    <property type="entry name" value="MBL FOLD METALLO-HYDROLASE"/>
    <property type="match status" value="1"/>
</dbReference>
<sequence length="213" mass="24262">MQILWYGHSCFLVKSELGKRLITDPFHMDIGYSPYKGTVDVATISHYHFDHSDTSNLQKDTKIIDKLGSYNLDFVNIYAYPSFHDDIRGKKRGENIIFIYEIDGLKLCHLGDLGHALDSSFIDTLGKIDILFIPVGGRYTLNAKLASLITTTISPSYVLPMHYKTPYLSFNLEGVEKYLKYFKHSNKQKLDSLTVTKDTLPQTTEIILLSSKI</sequence>
<dbReference type="Gene3D" id="3.60.15.10">
    <property type="entry name" value="Ribonuclease Z/Hydroxyacylglutathione hydrolase-like"/>
    <property type="match status" value="1"/>
</dbReference>
<dbReference type="Proteomes" id="UP000184310">
    <property type="component" value="Unassembled WGS sequence"/>
</dbReference>
<dbReference type="PANTHER" id="PTHR42967">
    <property type="entry name" value="METAL DEPENDENT HYDROLASE"/>
    <property type="match status" value="1"/>
</dbReference>